<name>A0ACC3A1P3_9EURO</name>
<dbReference type="EMBL" id="JAPDRQ010000135">
    <property type="protein sequence ID" value="KAJ9653999.1"/>
    <property type="molecule type" value="Genomic_DNA"/>
</dbReference>
<organism evidence="1 2">
    <name type="scientific">Neophaeococcomyces mojaviensis</name>
    <dbReference type="NCBI Taxonomy" id="3383035"/>
    <lineage>
        <taxon>Eukaryota</taxon>
        <taxon>Fungi</taxon>
        <taxon>Dikarya</taxon>
        <taxon>Ascomycota</taxon>
        <taxon>Pezizomycotina</taxon>
        <taxon>Eurotiomycetes</taxon>
        <taxon>Chaetothyriomycetidae</taxon>
        <taxon>Chaetothyriales</taxon>
        <taxon>Chaetothyriales incertae sedis</taxon>
        <taxon>Neophaeococcomyces</taxon>
    </lineage>
</organism>
<protein>
    <submittedName>
        <fullName evidence="1">Uncharacterized protein</fullName>
    </submittedName>
</protein>
<reference evidence="1" key="1">
    <citation type="submission" date="2022-10" db="EMBL/GenBank/DDBJ databases">
        <title>Culturing micro-colonial fungi from biological soil crusts in the Mojave desert and describing Neophaeococcomyces mojavensis, and introducing the new genera and species Taxawa tesnikishii.</title>
        <authorList>
            <person name="Kurbessoian T."/>
            <person name="Stajich J.E."/>
        </authorList>
    </citation>
    <scope>NUCLEOTIDE SEQUENCE</scope>
    <source>
        <strain evidence="1">JES_112</strain>
    </source>
</reference>
<dbReference type="Proteomes" id="UP001172386">
    <property type="component" value="Unassembled WGS sequence"/>
</dbReference>
<proteinExistence type="predicted"/>
<evidence type="ECO:0000313" key="1">
    <source>
        <dbReference type="EMBL" id="KAJ9653999.1"/>
    </source>
</evidence>
<keyword evidence="2" id="KW-1185">Reference proteome</keyword>
<accession>A0ACC3A1P3</accession>
<sequence>MSAFPRRSPRLNQQSQNTFIPQTVNSIPSFQSYSQSSSISSSSHPSPTNDNISLADQSQQYPLHTQSQFLAPAQIFNAPLPSPSANDINPFFGRNQYYDQAMGGQQQQQHQNSNSMGSTQNTSIQNQSQQTQQQHHNSFSQPQRPSYPPTSVNGVPPGLPPDFLAEAAKRAEMACLMRDMGDVSL</sequence>
<comment type="caution">
    <text evidence="1">The sequence shown here is derived from an EMBL/GenBank/DDBJ whole genome shotgun (WGS) entry which is preliminary data.</text>
</comment>
<gene>
    <name evidence="1" type="ORF">H2198_006918</name>
</gene>
<evidence type="ECO:0000313" key="2">
    <source>
        <dbReference type="Proteomes" id="UP001172386"/>
    </source>
</evidence>